<evidence type="ECO:0000313" key="2">
    <source>
        <dbReference type="Proteomes" id="UP001165492"/>
    </source>
</evidence>
<accession>A0ABS8HLR6</accession>
<dbReference type="RefSeq" id="WP_229533640.1">
    <property type="nucleotide sequence ID" value="NZ_JAJHJB010000002.1"/>
</dbReference>
<proteinExistence type="predicted"/>
<reference evidence="1" key="1">
    <citation type="submission" date="2021-11" db="EMBL/GenBank/DDBJ databases">
        <title>Description of a new species Pelosinus isolated from the bottom sediments of Lake Baikal.</title>
        <authorList>
            <person name="Zakharyuk A."/>
        </authorList>
    </citation>
    <scope>NUCLEOTIDE SEQUENCE</scope>
    <source>
        <strain evidence="1">Bkl1</strain>
    </source>
</reference>
<protein>
    <submittedName>
        <fullName evidence="1">Uncharacterized protein</fullName>
    </submittedName>
</protein>
<dbReference type="EMBL" id="JAJHJB010000002">
    <property type="protein sequence ID" value="MCC5464121.1"/>
    <property type="molecule type" value="Genomic_DNA"/>
</dbReference>
<dbReference type="Proteomes" id="UP001165492">
    <property type="component" value="Unassembled WGS sequence"/>
</dbReference>
<comment type="caution">
    <text evidence="1">The sequence shown here is derived from an EMBL/GenBank/DDBJ whole genome shotgun (WGS) entry which is preliminary data.</text>
</comment>
<name>A0ABS8HLR6_9FIRM</name>
<keyword evidence="2" id="KW-1185">Reference proteome</keyword>
<evidence type="ECO:0000313" key="1">
    <source>
        <dbReference type="EMBL" id="MCC5464121.1"/>
    </source>
</evidence>
<organism evidence="1 2">
    <name type="scientific">Pelosinus baikalensis</name>
    <dbReference type="NCBI Taxonomy" id="2892015"/>
    <lineage>
        <taxon>Bacteria</taxon>
        <taxon>Bacillati</taxon>
        <taxon>Bacillota</taxon>
        <taxon>Negativicutes</taxon>
        <taxon>Selenomonadales</taxon>
        <taxon>Sporomusaceae</taxon>
        <taxon>Pelosinus</taxon>
    </lineage>
</organism>
<sequence length="74" mass="8679">MEEILRQLLEGQNRVESRLEGIDGNEENDFGSCSFAIAALLRKTNTERSRFIENHNSSRWWRDSFIPIIPHLFS</sequence>
<gene>
    <name evidence="1" type="ORF">LMF89_01935</name>
</gene>